<proteinExistence type="predicted"/>
<accession>A0AAD1VSA3</accession>
<reference evidence="2" key="1">
    <citation type="submission" date="2022-03" db="EMBL/GenBank/DDBJ databases">
        <authorList>
            <person name="Alioto T."/>
            <person name="Alioto T."/>
            <person name="Gomez Garrido J."/>
        </authorList>
    </citation>
    <scope>NUCLEOTIDE SEQUENCE</scope>
</reference>
<evidence type="ECO:0000313" key="3">
    <source>
        <dbReference type="Proteomes" id="UP001295444"/>
    </source>
</evidence>
<feature type="region of interest" description="Disordered" evidence="1">
    <location>
        <begin position="30"/>
        <end position="54"/>
    </location>
</feature>
<feature type="compositionally biased region" description="Low complexity" evidence="1">
    <location>
        <begin position="34"/>
        <end position="54"/>
    </location>
</feature>
<organism evidence="2 3">
    <name type="scientific">Pelobates cultripes</name>
    <name type="common">Western spadefoot toad</name>
    <dbReference type="NCBI Taxonomy" id="61616"/>
    <lineage>
        <taxon>Eukaryota</taxon>
        <taxon>Metazoa</taxon>
        <taxon>Chordata</taxon>
        <taxon>Craniata</taxon>
        <taxon>Vertebrata</taxon>
        <taxon>Euteleostomi</taxon>
        <taxon>Amphibia</taxon>
        <taxon>Batrachia</taxon>
        <taxon>Anura</taxon>
        <taxon>Pelobatoidea</taxon>
        <taxon>Pelobatidae</taxon>
        <taxon>Pelobates</taxon>
    </lineage>
</organism>
<sequence>GCSPGWADCTERRQYGTSFSHHHLRWLDHEARLTTQTTQEAQTQPPATHTHTSP</sequence>
<dbReference type="Proteomes" id="UP001295444">
    <property type="component" value="Chromosome 02"/>
</dbReference>
<dbReference type="EMBL" id="OW240913">
    <property type="protein sequence ID" value="CAH2247055.1"/>
    <property type="molecule type" value="Genomic_DNA"/>
</dbReference>
<protein>
    <submittedName>
        <fullName evidence="2">Uncharacterized protein</fullName>
    </submittedName>
</protein>
<gene>
    <name evidence="2" type="ORF">PECUL_23A043401</name>
</gene>
<feature type="non-terminal residue" evidence="2">
    <location>
        <position position="1"/>
    </location>
</feature>
<name>A0AAD1VSA3_PELCU</name>
<evidence type="ECO:0000256" key="1">
    <source>
        <dbReference type="SAM" id="MobiDB-lite"/>
    </source>
</evidence>
<evidence type="ECO:0000313" key="2">
    <source>
        <dbReference type="EMBL" id="CAH2247055.1"/>
    </source>
</evidence>
<dbReference type="AlphaFoldDB" id="A0AAD1VSA3"/>
<keyword evidence="3" id="KW-1185">Reference proteome</keyword>